<evidence type="ECO:0000256" key="10">
    <source>
        <dbReference type="ARBA" id="ARBA00031744"/>
    </source>
</evidence>
<evidence type="ECO:0000256" key="1">
    <source>
        <dbReference type="ARBA" id="ARBA00004861"/>
    </source>
</evidence>
<dbReference type="InterPro" id="IPR036864">
    <property type="entry name" value="Zn2-C6_fun-type_DNA-bd_sf"/>
</dbReference>
<proteinExistence type="inferred from homology"/>
<evidence type="ECO:0000256" key="15">
    <source>
        <dbReference type="SAM" id="Phobius"/>
    </source>
</evidence>
<feature type="binding site" evidence="13">
    <location>
        <position position="304"/>
    </location>
    <ligand>
        <name>substrate</name>
    </ligand>
</feature>
<keyword evidence="6" id="KW-0210">Decarboxylase</keyword>
<dbReference type="InterPro" id="IPR014732">
    <property type="entry name" value="OMPdecase"/>
</dbReference>
<feature type="active site" description="For OMPdecase activity" evidence="12">
    <location>
        <position position="102"/>
    </location>
</feature>
<evidence type="ECO:0000256" key="14">
    <source>
        <dbReference type="SAM" id="MobiDB-lite"/>
    </source>
</evidence>
<dbReference type="SUPFAM" id="SSF57701">
    <property type="entry name" value="Zn2/Cys6 DNA-binding domain"/>
    <property type="match status" value="1"/>
</dbReference>
<dbReference type="AlphaFoldDB" id="A0AAN6YN84"/>
<dbReference type="CDD" id="cd12148">
    <property type="entry name" value="fungal_TF_MHR"/>
    <property type="match status" value="1"/>
</dbReference>
<dbReference type="InterPro" id="IPR001138">
    <property type="entry name" value="Zn2Cys6_DnaBD"/>
</dbReference>
<dbReference type="GO" id="GO:0044205">
    <property type="term" value="P:'de novo' UMP biosynthetic process"/>
    <property type="evidence" value="ECO:0007669"/>
    <property type="project" value="InterPro"/>
</dbReference>
<feature type="transmembrane region" description="Helical" evidence="15">
    <location>
        <begin position="793"/>
        <end position="813"/>
    </location>
</feature>
<dbReference type="GO" id="GO:0006351">
    <property type="term" value="P:DNA-templated transcription"/>
    <property type="evidence" value="ECO:0007669"/>
    <property type="project" value="InterPro"/>
</dbReference>
<feature type="compositionally biased region" description="Low complexity" evidence="14">
    <location>
        <begin position="881"/>
        <end position="902"/>
    </location>
</feature>
<evidence type="ECO:0000256" key="3">
    <source>
        <dbReference type="ARBA" id="ARBA00012321"/>
    </source>
</evidence>
<comment type="pathway">
    <text evidence="1">Pyrimidine metabolism; UMP biosynthesis via de novo pathway; UMP from orotate: step 2/2.</text>
</comment>
<sequence>MADRHPTLLQPYSERAKTASHPLSRYLFRLMDLKASNLCLSADVTSARELLTLADKVGPAIVVLKTHYDLISGWDYNPQTGTGAKLAALARKHGFLIFEDRKFVDIGKTVQMQYTAGTARIIEWAHITNANIDAGKDMVRAMAEAAANWKAHIHYEVKTSVSVGTPVADQFDNDSDRDVDGRKGSIVSITTVTQSFEPADSPRLAKTNEAGDDLVFPGIEEAPMERGLLLLAQMSSKGCLMTKEYTQACVEAARENKGFVMGYVAQQSLNSAPDDTFIHMTPGCKLPPTDEEENGIIEGDGLGQQYNTPDKLINVLGTDIVIVGRVISCTECHRRKQKCDRKLPCTNCVSRNKQLSCRYETGAYPTISRLDPQTTLAAAGENTTSSSSTSTEIALNTFGYAQGSTSTLNFLQHLEDPTSPSHSVPQLPISDNFPSTPALDQRYKSLLRQLPPKIYIQKLVPVYIREFNWAYATIDVPYFYSQLNSFNSLPFAQLSSPSTVPSDLRSFPALLFQICAVALLTLPAEGDKEFDGLKYAGSMFFEDLAAEYSELGIQVLQTLGKRGMTLTTVTAGFIRGSFLKYQALVTESWHAIGGAIRDGMEIGLHTHNNPHGERGKRVWMTLVMWDVHMACVLGRPTIIGLDLIRNGIILPQDDRHSEHDPPTPLSRALWGYKVMSPMREILEVEKEGPSPSRGFAEIDRLHGECVRLSQELPACFRLDSPDTQWDLHKNCYWLPWARVLMPQIMSVQLMALHRPYIFIRRESRFEALKACLEMLDAQRLHFAMLKPNMYKTFSLFFGTFDAIVLISTIYILFPKEHPQFLSAALQHFHWAVERFQAMSIRNSLAKAALGVLHAIRLRLDRSLLDNNKASSSSPATNSLWDTTPPSNTTTTNTSNTSPDSNDGGMISEYPPLPDTNTTTTSEEDHHQFDTETQSNSNNNNFDFSFPTNFDWSSVQPIFATNDLLYGNLSGTTVAVGTGTGTGSSDLMTNGDTINTTSWTDDGLLEAGTGIDWQFEGDFGSDTVWNLFNNFPPVGL</sequence>
<dbReference type="GO" id="GO:0000981">
    <property type="term" value="F:DNA-binding transcription factor activity, RNA polymerase II-specific"/>
    <property type="evidence" value="ECO:0007669"/>
    <property type="project" value="InterPro"/>
</dbReference>
<dbReference type="EC" id="4.1.1.23" evidence="3"/>
<reference evidence="17" key="1">
    <citation type="journal article" date="2023" name="Mol. Phylogenet. Evol.">
        <title>Genome-scale phylogeny and comparative genomics of the fungal order Sordariales.</title>
        <authorList>
            <person name="Hensen N."/>
            <person name="Bonometti L."/>
            <person name="Westerberg I."/>
            <person name="Brannstrom I.O."/>
            <person name="Guillou S."/>
            <person name="Cros-Aarteil S."/>
            <person name="Calhoun S."/>
            <person name="Haridas S."/>
            <person name="Kuo A."/>
            <person name="Mondo S."/>
            <person name="Pangilinan J."/>
            <person name="Riley R."/>
            <person name="LaButti K."/>
            <person name="Andreopoulos B."/>
            <person name="Lipzen A."/>
            <person name="Chen C."/>
            <person name="Yan M."/>
            <person name="Daum C."/>
            <person name="Ng V."/>
            <person name="Clum A."/>
            <person name="Steindorff A."/>
            <person name="Ohm R.A."/>
            <person name="Martin F."/>
            <person name="Silar P."/>
            <person name="Natvig D.O."/>
            <person name="Lalanne C."/>
            <person name="Gautier V."/>
            <person name="Ament-Velasquez S.L."/>
            <person name="Kruys A."/>
            <person name="Hutchinson M.I."/>
            <person name="Powell A.J."/>
            <person name="Barry K."/>
            <person name="Miller A.N."/>
            <person name="Grigoriev I.V."/>
            <person name="Debuchy R."/>
            <person name="Gladieux P."/>
            <person name="Hiltunen Thoren M."/>
            <person name="Johannesson H."/>
        </authorList>
    </citation>
    <scope>NUCLEOTIDE SEQUENCE</scope>
    <source>
        <strain evidence="17">CBS 990.96</strain>
    </source>
</reference>
<keyword evidence="7" id="KW-0665">Pyrimidine biosynthesis</keyword>
<dbReference type="InterPro" id="IPR011060">
    <property type="entry name" value="RibuloseP-bd_barrel"/>
</dbReference>
<evidence type="ECO:0000313" key="18">
    <source>
        <dbReference type="Proteomes" id="UP001301958"/>
    </source>
</evidence>
<feature type="binding site" evidence="13">
    <location>
        <position position="235"/>
    </location>
    <ligand>
        <name>substrate</name>
    </ligand>
</feature>
<dbReference type="Pfam" id="PF00172">
    <property type="entry name" value="Zn_clus"/>
    <property type="match status" value="1"/>
</dbReference>
<dbReference type="SMART" id="SM00906">
    <property type="entry name" value="Fungal_trans"/>
    <property type="match status" value="1"/>
</dbReference>
<feature type="domain" description="Zn(2)-C6 fungal-type" evidence="16">
    <location>
        <begin position="328"/>
        <end position="359"/>
    </location>
</feature>
<keyword evidence="9" id="KW-0539">Nucleus</keyword>
<keyword evidence="5" id="KW-0479">Metal-binding</keyword>
<dbReference type="GO" id="GO:0008270">
    <property type="term" value="F:zinc ion binding"/>
    <property type="evidence" value="ECO:0007669"/>
    <property type="project" value="InterPro"/>
</dbReference>
<evidence type="ECO:0000256" key="8">
    <source>
        <dbReference type="ARBA" id="ARBA00023239"/>
    </source>
</evidence>
<reference evidence="17" key="2">
    <citation type="submission" date="2023-05" db="EMBL/GenBank/DDBJ databases">
        <authorList>
            <consortium name="Lawrence Berkeley National Laboratory"/>
            <person name="Steindorff A."/>
            <person name="Hensen N."/>
            <person name="Bonometti L."/>
            <person name="Westerberg I."/>
            <person name="Brannstrom I.O."/>
            <person name="Guillou S."/>
            <person name="Cros-Aarteil S."/>
            <person name="Calhoun S."/>
            <person name="Haridas S."/>
            <person name="Kuo A."/>
            <person name="Mondo S."/>
            <person name="Pangilinan J."/>
            <person name="Riley R."/>
            <person name="Labutti K."/>
            <person name="Andreopoulos B."/>
            <person name="Lipzen A."/>
            <person name="Chen C."/>
            <person name="Yanf M."/>
            <person name="Daum C."/>
            <person name="Ng V."/>
            <person name="Clum A."/>
            <person name="Ohm R."/>
            <person name="Martin F."/>
            <person name="Silar P."/>
            <person name="Natvig D."/>
            <person name="Lalanne C."/>
            <person name="Gautier V."/>
            <person name="Ament-Velasquez S.L."/>
            <person name="Kruys A."/>
            <person name="Hutchinson M.I."/>
            <person name="Powell A.J."/>
            <person name="Barry K."/>
            <person name="Miller A.N."/>
            <person name="Grigoriev I.V."/>
            <person name="Debuchy R."/>
            <person name="Gladieux P."/>
            <person name="Thoren M.H."/>
            <person name="Johannesson H."/>
        </authorList>
    </citation>
    <scope>NUCLEOTIDE SEQUENCE</scope>
    <source>
        <strain evidence="17">CBS 990.96</strain>
    </source>
</reference>
<feature type="binding site" evidence="13">
    <location>
        <position position="324"/>
    </location>
    <ligand>
        <name>substrate</name>
    </ligand>
</feature>
<comment type="similarity">
    <text evidence="2">Belongs to the OMP decarboxylase family.</text>
</comment>
<evidence type="ECO:0000256" key="6">
    <source>
        <dbReference type="ARBA" id="ARBA00022793"/>
    </source>
</evidence>
<evidence type="ECO:0000256" key="7">
    <source>
        <dbReference type="ARBA" id="ARBA00022975"/>
    </source>
</evidence>
<dbReference type="SUPFAM" id="SSF51366">
    <property type="entry name" value="Ribulose-phoshate binding barrel"/>
    <property type="match status" value="1"/>
</dbReference>
<dbReference type="InterPro" id="IPR018089">
    <property type="entry name" value="OMPdecase_AS"/>
</dbReference>
<feature type="active site" description="For OMPdecase activity" evidence="12">
    <location>
        <position position="100"/>
    </location>
</feature>
<dbReference type="GO" id="GO:0004590">
    <property type="term" value="F:orotidine-5'-phosphate decarboxylase activity"/>
    <property type="evidence" value="ECO:0007669"/>
    <property type="project" value="UniProtKB-EC"/>
</dbReference>
<dbReference type="Gene3D" id="3.20.20.70">
    <property type="entry name" value="Aldolase class I"/>
    <property type="match status" value="1"/>
</dbReference>
<feature type="active site" description="For OMPdecase activity" evidence="12">
    <location>
        <position position="105"/>
    </location>
</feature>
<feature type="binding site" evidence="13">
    <location>
        <position position="325"/>
    </location>
    <ligand>
        <name>substrate</name>
    </ligand>
</feature>
<dbReference type="InterPro" id="IPR007219">
    <property type="entry name" value="XnlR_reg_dom"/>
</dbReference>
<gene>
    <name evidence="17" type="ORF">QBC38DRAFT_513555</name>
</gene>
<feature type="binding site" evidence="13">
    <location>
        <position position="65"/>
    </location>
    <ligand>
        <name>substrate</name>
    </ligand>
</feature>
<evidence type="ECO:0000256" key="9">
    <source>
        <dbReference type="ARBA" id="ARBA00023242"/>
    </source>
</evidence>
<keyword evidence="15" id="KW-1133">Transmembrane helix</keyword>
<dbReference type="EMBL" id="MU865544">
    <property type="protein sequence ID" value="KAK4221473.1"/>
    <property type="molecule type" value="Genomic_DNA"/>
</dbReference>
<dbReference type="Pfam" id="PF00215">
    <property type="entry name" value="OMPdecase"/>
    <property type="match status" value="1"/>
</dbReference>
<dbReference type="InterPro" id="IPR001754">
    <property type="entry name" value="OMPdeCOase_dom"/>
</dbReference>
<dbReference type="Gene3D" id="4.10.240.10">
    <property type="entry name" value="Zn(2)-C6 fungal-type DNA-binding domain"/>
    <property type="match status" value="1"/>
</dbReference>
<dbReference type="PROSITE" id="PS00463">
    <property type="entry name" value="ZN2_CY6_FUNGAL_1"/>
    <property type="match status" value="1"/>
</dbReference>
<dbReference type="PANTHER" id="PTHR32119:SF2">
    <property type="entry name" value="OROTIDINE 5'-PHOSPHATE DECARBOXYLASE"/>
    <property type="match status" value="1"/>
</dbReference>
<feature type="binding site" evidence="13">
    <location>
        <position position="43"/>
    </location>
    <ligand>
        <name>substrate</name>
    </ligand>
</feature>
<evidence type="ECO:0000256" key="4">
    <source>
        <dbReference type="ARBA" id="ARBA00021923"/>
    </source>
</evidence>
<dbReference type="PROSITE" id="PS50048">
    <property type="entry name" value="ZN2_CY6_FUNGAL_2"/>
    <property type="match status" value="1"/>
</dbReference>
<dbReference type="CDD" id="cd04725">
    <property type="entry name" value="OMP_decarboxylase_like"/>
    <property type="match status" value="1"/>
</dbReference>
<dbReference type="GO" id="GO:0005829">
    <property type="term" value="C:cytosol"/>
    <property type="evidence" value="ECO:0007669"/>
    <property type="project" value="TreeGrafter"/>
</dbReference>
<evidence type="ECO:0000256" key="11">
    <source>
        <dbReference type="ARBA" id="ARBA00033428"/>
    </source>
</evidence>
<dbReference type="InterPro" id="IPR013785">
    <property type="entry name" value="Aldolase_TIM"/>
</dbReference>
<comment type="caution">
    <text evidence="17">The sequence shown here is derived from an EMBL/GenBank/DDBJ whole genome shotgun (WGS) entry which is preliminary data.</text>
</comment>
<dbReference type="PROSITE" id="PS00156">
    <property type="entry name" value="OMPDECASE"/>
    <property type="match status" value="1"/>
</dbReference>
<dbReference type="GO" id="GO:0003677">
    <property type="term" value="F:DNA binding"/>
    <property type="evidence" value="ECO:0007669"/>
    <property type="project" value="InterPro"/>
</dbReference>
<feature type="compositionally biased region" description="Polar residues" evidence="14">
    <location>
        <begin position="867"/>
        <end position="880"/>
    </location>
</feature>
<dbReference type="SMART" id="SM00066">
    <property type="entry name" value="GAL4"/>
    <property type="match status" value="1"/>
</dbReference>
<keyword evidence="8" id="KW-0456">Lyase</keyword>
<evidence type="ECO:0000256" key="12">
    <source>
        <dbReference type="PIRSR" id="PIRSR614732-1"/>
    </source>
</evidence>
<dbReference type="Proteomes" id="UP001301958">
    <property type="component" value="Unassembled WGS sequence"/>
</dbReference>
<evidence type="ECO:0000256" key="2">
    <source>
        <dbReference type="ARBA" id="ARBA00011018"/>
    </source>
</evidence>
<feature type="compositionally biased region" description="Low complexity" evidence="14">
    <location>
        <begin position="930"/>
        <end position="941"/>
    </location>
</feature>
<dbReference type="CDD" id="cd00067">
    <property type="entry name" value="GAL4"/>
    <property type="match status" value="1"/>
</dbReference>
<protein>
    <recommendedName>
        <fullName evidence="4">Orotidine 5'-phosphate decarboxylase</fullName>
        <ecNumber evidence="3">4.1.1.23</ecNumber>
    </recommendedName>
    <alternativeName>
        <fullName evidence="11">OMP decarboxylase</fullName>
    </alternativeName>
    <alternativeName>
        <fullName evidence="10">Uridine 5'-monophosphate synthase</fullName>
    </alternativeName>
</protein>
<organism evidence="17 18">
    <name type="scientific">Podospora fimiseda</name>
    <dbReference type="NCBI Taxonomy" id="252190"/>
    <lineage>
        <taxon>Eukaryota</taxon>
        <taxon>Fungi</taxon>
        <taxon>Dikarya</taxon>
        <taxon>Ascomycota</taxon>
        <taxon>Pezizomycotina</taxon>
        <taxon>Sordariomycetes</taxon>
        <taxon>Sordariomycetidae</taxon>
        <taxon>Sordariales</taxon>
        <taxon>Podosporaceae</taxon>
        <taxon>Podospora</taxon>
    </lineage>
</organism>
<name>A0AAN6YN84_9PEZI</name>
<evidence type="ECO:0000259" key="16">
    <source>
        <dbReference type="PROSITE" id="PS50048"/>
    </source>
</evidence>
<keyword evidence="15" id="KW-0812">Transmembrane</keyword>
<dbReference type="PANTHER" id="PTHR32119">
    <property type="entry name" value="OROTIDINE 5'-PHOSPHATE DECARBOXYLASE"/>
    <property type="match status" value="1"/>
</dbReference>
<keyword evidence="18" id="KW-1185">Reference proteome</keyword>
<evidence type="ECO:0000256" key="5">
    <source>
        <dbReference type="ARBA" id="ARBA00022723"/>
    </source>
</evidence>
<accession>A0AAN6YN84</accession>
<dbReference type="GO" id="GO:0006207">
    <property type="term" value="P:'de novo' pyrimidine nucleobase biosynthetic process"/>
    <property type="evidence" value="ECO:0007669"/>
    <property type="project" value="InterPro"/>
</dbReference>
<keyword evidence="15" id="KW-0472">Membrane</keyword>
<feature type="region of interest" description="Disordered" evidence="14">
    <location>
        <begin position="867"/>
        <end position="941"/>
    </location>
</feature>
<evidence type="ECO:0000313" key="17">
    <source>
        <dbReference type="EMBL" id="KAK4221473.1"/>
    </source>
</evidence>
<dbReference type="SMART" id="SM00934">
    <property type="entry name" value="OMPdecase"/>
    <property type="match status" value="1"/>
</dbReference>
<evidence type="ECO:0000256" key="13">
    <source>
        <dbReference type="PIRSR" id="PIRSR614732-2"/>
    </source>
</evidence>